<dbReference type="SUPFAM" id="SSF56925">
    <property type="entry name" value="OMPA-like"/>
    <property type="match status" value="1"/>
</dbReference>
<dbReference type="Pfam" id="PF01617">
    <property type="entry name" value="Surface_Ag_2"/>
    <property type="match status" value="1"/>
</dbReference>
<dbReference type="eggNOG" id="COG3637">
    <property type="taxonomic scope" value="Bacteria"/>
</dbReference>
<evidence type="ECO:0000313" key="4">
    <source>
        <dbReference type="Proteomes" id="UP000054621"/>
    </source>
</evidence>
<dbReference type="Gene3D" id="2.40.160.20">
    <property type="match status" value="1"/>
</dbReference>
<comment type="caution">
    <text evidence="3">The sequence shown here is derived from an EMBL/GenBank/DDBJ whole genome shotgun (WGS) entry which is preliminary data.</text>
</comment>
<dbReference type="EMBL" id="LNYV01000001">
    <property type="protein sequence ID" value="KTD60622.1"/>
    <property type="molecule type" value="Genomic_DNA"/>
</dbReference>
<dbReference type="GO" id="GO:0019867">
    <property type="term" value="C:outer membrane"/>
    <property type="evidence" value="ECO:0007669"/>
    <property type="project" value="InterPro"/>
</dbReference>
<dbReference type="RefSeq" id="WP_232002656.1">
    <property type="nucleotide sequence ID" value="NZ_CAAAJE010000014.1"/>
</dbReference>
<gene>
    <name evidence="3" type="ORF">Lsai_0080</name>
</gene>
<feature type="signal peptide" evidence="1">
    <location>
        <begin position="1"/>
        <end position="29"/>
    </location>
</feature>
<dbReference type="InterPro" id="IPR002566">
    <property type="entry name" value="Msp4_OMP-like"/>
</dbReference>
<accession>A0A0W0YVE8</accession>
<evidence type="ECO:0000313" key="3">
    <source>
        <dbReference type="EMBL" id="KTD60622.1"/>
    </source>
</evidence>
<sequence length="286" mass="29860">MKLKGLGKSLSYSMSLLGMVFGFTAQGHAGAMGPVTALSTPGKIYVGVFGGGGASTNVSIAQYGTAFFPEDTIGPLAVNGFGHTDTRGVGIVGGQVGYQWSSISLNLFNSLSGITPAVELEGYYVGKSTFTGHDINNETASLPEHDFLVSYPLNTAVFLANAVANFDLSNVNRVHPYVGAGIGAAVLSISGADSTQVAPPEGGVNHYNGNPSDKDATFAAQVKAGLNFDVTSNVNVFAEYRWLYVSNSDYRFGSTVYPAHVPTSPWLVELGSQSYNMGAAGIRFSI</sequence>
<name>A0A0W0YVE8_9GAMM</name>
<dbReference type="PATRIC" id="fig|28087.4.peg.85"/>
<dbReference type="AlphaFoldDB" id="A0A0W0YVE8"/>
<dbReference type="InterPro" id="IPR011250">
    <property type="entry name" value="OMP/PagP_B-barrel"/>
</dbReference>
<evidence type="ECO:0000256" key="1">
    <source>
        <dbReference type="SAM" id="SignalP"/>
    </source>
</evidence>
<reference evidence="3 4" key="1">
    <citation type="submission" date="2015-11" db="EMBL/GenBank/DDBJ databases">
        <title>Genomic analysis of 38 Legionella species identifies large and diverse effector repertoires.</title>
        <authorList>
            <person name="Burstein D."/>
            <person name="Amaro F."/>
            <person name="Zusman T."/>
            <person name="Lifshitz Z."/>
            <person name="Cohen O."/>
            <person name="Gilbert J.A."/>
            <person name="Pupko T."/>
            <person name="Shuman H.A."/>
            <person name="Segal G."/>
        </authorList>
    </citation>
    <scope>NUCLEOTIDE SEQUENCE [LARGE SCALE GENOMIC DNA]</scope>
    <source>
        <strain evidence="3 4">Mt.St.Helens-4</strain>
    </source>
</reference>
<feature type="domain" description="Msp4/OMP-like" evidence="2">
    <location>
        <begin position="174"/>
        <end position="262"/>
    </location>
</feature>
<dbReference type="InterPro" id="IPR006315">
    <property type="entry name" value="OM_autotransptr_brl_dom"/>
</dbReference>
<dbReference type="Proteomes" id="UP000054621">
    <property type="component" value="Unassembled WGS sequence"/>
</dbReference>
<keyword evidence="1" id="KW-0732">Signal</keyword>
<organism evidence="3 4">
    <name type="scientific">Legionella sainthelensi</name>
    <dbReference type="NCBI Taxonomy" id="28087"/>
    <lineage>
        <taxon>Bacteria</taxon>
        <taxon>Pseudomonadati</taxon>
        <taxon>Pseudomonadota</taxon>
        <taxon>Gammaproteobacteria</taxon>
        <taxon>Legionellales</taxon>
        <taxon>Legionellaceae</taxon>
        <taxon>Legionella</taxon>
    </lineage>
</organism>
<evidence type="ECO:0000259" key="2">
    <source>
        <dbReference type="Pfam" id="PF01617"/>
    </source>
</evidence>
<feature type="chain" id="PRO_5006917984" description="Msp4/OMP-like domain-containing protein" evidence="1">
    <location>
        <begin position="30"/>
        <end position="286"/>
    </location>
</feature>
<proteinExistence type="predicted"/>
<protein>
    <recommendedName>
        <fullName evidence="2">Msp4/OMP-like domain-containing protein</fullName>
    </recommendedName>
</protein>
<dbReference type="NCBIfam" id="TIGR01414">
    <property type="entry name" value="autotrans_barl"/>
    <property type="match status" value="1"/>
</dbReference>